<feature type="transmembrane region" description="Helical" evidence="8">
    <location>
        <begin position="264"/>
        <end position="286"/>
    </location>
</feature>
<dbReference type="CDD" id="cd06261">
    <property type="entry name" value="TM_PBP2"/>
    <property type="match status" value="2"/>
</dbReference>
<dbReference type="InterPro" id="IPR035906">
    <property type="entry name" value="MetI-like_sf"/>
</dbReference>
<feature type="transmembrane region" description="Helical" evidence="8">
    <location>
        <begin position="157"/>
        <end position="175"/>
    </location>
</feature>
<keyword evidence="7 8" id="KW-0472">Membrane</keyword>
<keyword evidence="6 8" id="KW-1133">Transmembrane helix</keyword>
<keyword evidence="3" id="KW-1003">Cell membrane</keyword>
<evidence type="ECO:0000256" key="2">
    <source>
        <dbReference type="ARBA" id="ARBA00022448"/>
    </source>
</evidence>
<sequence>MRPPTSPSIASETADVTATTGSVPRVMDIHNRELGKTTFAERRHHLRIQNNDGIIHRSLSVINPSKILWIVLIGALFILLIWPLIMLIIGAFRTASPLVGGGGWSTAAFGKMWAEINVNNALSNSIIYSAATTVFGVSIAVILAYISQRTNSPLRRLVTPIVIVTVSTSALFYAVSYRLLANEHTGILNAAWKNITGSQSALINIETLPGLIFIESIHSAAFVYLFLVGPMRALGRDIEDAALAAGASQIRVFFTITLRMLTPILTSVVLIGLISGLQSFTIPFLIGGEAKISFISVRIYNVLQRDSPPAYADAAALAVLLLSIILVLAALQAALLHGRKFTSVHGRSSSFTPINLRRWKPFSAAVICIYALFSLVLPLTSVIVASFQPFPGVFTNFSARNYQDLFANPDFISIIVRTAAVSAVGAVLATTLAFIIAYLSARSTPLRRTIIRAATLVPLAMPGIVGAIAVIWAFTIVPGLRQLYGSTALLIIGMIIAVLAVLVQISSGAVSQIGRELEDAARVAGARTTTVIRDITARLLLPNFASGTFLAGVLIMGNLEVPLLLSPPGTQLVATQTTALNLGGQQAQAAALLTVVIALIAVIGVLIWSVRVLLNRHIRRRRATPELTLTTDR</sequence>
<dbReference type="Gene3D" id="1.10.3720.10">
    <property type="entry name" value="MetI-like"/>
    <property type="match status" value="2"/>
</dbReference>
<dbReference type="KEGG" id="cpre:Csp1_01340"/>
<dbReference type="Proteomes" id="UP000247696">
    <property type="component" value="Chromosome"/>
</dbReference>
<feature type="transmembrane region" description="Helical" evidence="8">
    <location>
        <begin position="67"/>
        <end position="92"/>
    </location>
</feature>
<dbReference type="InterPro" id="IPR000515">
    <property type="entry name" value="MetI-like"/>
</dbReference>
<proteinExistence type="inferred from homology"/>
<comment type="similarity">
    <text evidence="8">Belongs to the binding-protein-dependent transport system permease family.</text>
</comment>
<organism evidence="10 11">
    <name type="scientific">Corynebacterium provencense</name>
    <dbReference type="NCBI Taxonomy" id="1737425"/>
    <lineage>
        <taxon>Bacteria</taxon>
        <taxon>Bacillati</taxon>
        <taxon>Actinomycetota</taxon>
        <taxon>Actinomycetes</taxon>
        <taxon>Mycobacteriales</taxon>
        <taxon>Corynebacteriaceae</taxon>
        <taxon>Corynebacterium</taxon>
    </lineage>
</organism>
<protein>
    <recommendedName>
        <fullName evidence="9">ABC transmembrane type-1 domain-containing protein</fullName>
    </recommendedName>
</protein>
<dbReference type="AlphaFoldDB" id="A0A2Z3YM25"/>
<evidence type="ECO:0000313" key="11">
    <source>
        <dbReference type="Proteomes" id="UP000247696"/>
    </source>
</evidence>
<feature type="transmembrane region" description="Helical" evidence="8">
    <location>
        <begin position="126"/>
        <end position="145"/>
    </location>
</feature>
<gene>
    <name evidence="10" type="ORF">Csp1_01340</name>
</gene>
<evidence type="ECO:0000256" key="8">
    <source>
        <dbReference type="RuleBase" id="RU363032"/>
    </source>
</evidence>
<feature type="transmembrane region" description="Helical" evidence="8">
    <location>
        <begin position="314"/>
        <end position="338"/>
    </location>
</feature>
<dbReference type="EMBL" id="CP024988">
    <property type="protein sequence ID" value="AWT24962.1"/>
    <property type="molecule type" value="Genomic_DNA"/>
</dbReference>
<dbReference type="GO" id="GO:0005886">
    <property type="term" value="C:plasma membrane"/>
    <property type="evidence" value="ECO:0007669"/>
    <property type="project" value="UniProtKB-SubCell"/>
</dbReference>
<keyword evidence="4" id="KW-0997">Cell inner membrane</keyword>
<dbReference type="SUPFAM" id="SSF161098">
    <property type="entry name" value="MetI-like"/>
    <property type="match status" value="2"/>
</dbReference>
<feature type="transmembrane region" description="Helical" evidence="8">
    <location>
        <begin position="208"/>
        <end position="227"/>
    </location>
</feature>
<keyword evidence="11" id="KW-1185">Reference proteome</keyword>
<feature type="domain" description="ABC transmembrane type-1" evidence="9">
    <location>
        <begin position="415"/>
        <end position="605"/>
    </location>
</feature>
<feature type="transmembrane region" description="Helical" evidence="8">
    <location>
        <begin position="589"/>
        <end position="614"/>
    </location>
</feature>
<dbReference type="PROSITE" id="PS50928">
    <property type="entry name" value="ABC_TM1"/>
    <property type="match status" value="2"/>
</dbReference>
<evidence type="ECO:0000259" key="9">
    <source>
        <dbReference type="PROSITE" id="PS50928"/>
    </source>
</evidence>
<feature type="transmembrane region" description="Helical" evidence="8">
    <location>
        <begin position="483"/>
        <end position="505"/>
    </location>
</feature>
<evidence type="ECO:0000256" key="5">
    <source>
        <dbReference type="ARBA" id="ARBA00022692"/>
    </source>
</evidence>
<comment type="subcellular location">
    <subcellularLocation>
        <location evidence="1">Cell inner membrane</location>
        <topology evidence="1">Multi-pass membrane protein</topology>
    </subcellularLocation>
    <subcellularLocation>
        <location evidence="8">Cell membrane</location>
        <topology evidence="8">Multi-pass membrane protein</topology>
    </subcellularLocation>
</comment>
<accession>A0A2Z3YM25</accession>
<name>A0A2Z3YM25_9CORY</name>
<dbReference type="PANTHER" id="PTHR43357">
    <property type="entry name" value="INNER MEMBRANE ABC TRANSPORTER PERMEASE PROTEIN YDCV"/>
    <property type="match status" value="1"/>
</dbReference>
<feature type="transmembrane region" description="Helical" evidence="8">
    <location>
        <begin position="414"/>
        <end position="441"/>
    </location>
</feature>
<dbReference type="GO" id="GO:0055085">
    <property type="term" value="P:transmembrane transport"/>
    <property type="evidence" value="ECO:0007669"/>
    <property type="project" value="InterPro"/>
</dbReference>
<keyword evidence="5 8" id="KW-0812">Transmembrane</keyword>
<feature type="transmembrane region" description="Helical" evidence="8">
    <location>
        <begin position="539"/>
        <end position="559"/>
    </location>
</feature>
<evidence type="ECO:0000256" key="1">
    <source>
        <dbReference type="ARBA" id="ARBA00004429"/>
    </source>
</evidence>
<dbReference type="PANTHER" id="PTHR43357:SF4">
    <property type="entry name" value="INNER MEMBRANE ABC TRANSPORTER PERMEASE PROTEIN YDCV"/>
    <property type="match status" value="1"/>
</dbReference>
<evidence type="ECO:0000313" key="10">
    <source>
        <dbReference type="EMBL" id="AWT24962.1"/>
    </source>
</evidence>
<dbReference type="OrthoDB" id="27542at2"/>
<evidence type="ECO:0000256" key="7">
    <source>
        <dbReference type="ARBA" id="ARBA00023136"/>
    </source>
</evidence>
<evidence type="ECO:0000256" key="3">
    <source>
        <dbReference type="ARBA" id="ARBA00022475"/>
    </source>
</evidence>
<dbReference type="Pfam" id="PF00528">
    <property type="entry name" value="BPD_transp_1"/>
    <property type="match status" value="2"/>
</dbReference>
<reference evidence="11" key="1">
    <citation type="submission" date="2017-11" db="EMBL/GenBank/DDBJ databases">
        <title>Otitis media/interna in a cat caused by the recently described species Corynebacterium provencense.</title>
        <authorList>
            <person name="Kittl S."/>
            <person name="Brodard I."/>
            <person name="Rychener L."/>
            <person name="Jores J."/>
            <person name="Roosje P."/>
            <person name="Gobeli Brawand S."/>
        </authorList>
    </citation>
    <scope>NUCLEOTIDE SEQUENCE [LARGE SCALE GENOMIC DNA]</scope>
    <source>
        <strain evidence="11">17KM38</strain>
    </source>
</reference>
<keyword evidence="2 8" id="KW-0813">Transport</keyword>
<evidence type="ECO:0000256" key="6">
    <source>
        <dbReference type="ARBA" id="ARBA00022989"/>
    </source>
</evidence>
<evidence type="ECO:0000256" key="4">
    <source>
        <dbReference type="ARBA" id="ARBA00022519"/>
    </source>
</evidence>
<feature type="transmembrane region" description="Helical" evidence="8">
    <location>
        <begin position="359"/>
        <end position="387"/>
    </location>
</feature>
<feature type="transmembrane region" description="Helical" evidence="8">
    <location>
        <begin position="453"/>
        <end position="477"/>
    </location>
</feature>
<feature type="domain" description="ABC transmembrane type-1" evidence="9">
    <location>
        <begin position="122"/>
        <end position="332"/>
    </location>
</feature>